<proteinExistence type="predicted"/>
<dbReference type="PANTHER" id="PTHR33129:SF3">
    <property type="entry name" value="HOT SPOT (RHS) PROTEIN, PUTATIVE-RELATED"/>
    <property type="match status" value="1"/>
</dbReference>
<evidence type="ECO:0000313" key="5">
    <source>
        <dbReference type="Proteomes" id="UP000000702"/>
    </source>
</evidence>
<dbReference type="InterPro" id="IPR046835">
    <property type="entry name" value="RHS_N"/>
</dbReference>
<gene>
    <name evidence="4" type="ORF">TCIL3000_0_56090</name>
</gene>
<dbReference type="Pfam" id="PF07999">
    <property type="entry name" value="RHSP"/>
    <property type="match status" value="1"/>
</dbReference>
<dbReference type="Pfam" id="PF24466">
    <property type="entry name" value="DUF7578"/>
    <property type="match status" value="1"/>
</dbReference>
<sequence>MEGRGAKRTRDETEGEAVAPVVQAPARGEVATATDAVVRHAAVTHEYAVRPSGRWTLDSPVKEVLLEDCAGLGDMSLHDFLMKHFKKTFGVEDTSMRVFMDNPTLCVSDDAVLRRITNSSPYREYELYKTMREGVDRLSAKGIISLRQWKSAAAANEVEDVGAYVRGVLNAALAIAMKVGNAPSGLEIDGAYDAVFNARWSYVVMSDEYSGKWLGMGVLDVAPGEQPHLWSEAQADVPYDPEEPWEGDEVPGVSGKLVMAVLSSERGWPYGNFQRNEMPDTSTLTEYDAACDAYIRRENLRVWHIVKKWLGMWMESGRVVRPFIVIGTPGIGKSFATGSLLLYQLLHYPSDDLKVVAYFVEGKAYIFHREERRVVYYTRQQAAVDEIEDMIRRGVKGYIIFDISENSVHIGDLPYAWGIVLISSPNVKKFHEFTKRRQKTLPIYMNCYEDAEFKAALVWERHWQVVNNRIRFEDVNLENDWKVLKERIDMVGPLPRYVLAGQATFEKRVSEVETALRLMRDELGYYMRVLDNPHEWHEDGTTHKLVKLVRCEVKGKFECRNRVTSIYVLKELARKLRAAHLKVNLIYHILCGALEKCAVLLEELSLDIFTLREAVDTLVKHLEHLPRGNEAKRESVLCQRGANGRVPTALSEFASDSPRQKLVTGRIYKPLATNFPLVDGFFVVESVGFKTIVLVQVTKAKEHHTKKTTVNAFREYMEKVFEDWENIEKAYTWELIYVQHVDSTAIKKRQNCSSSGDAANDTDLALWDRIHQYQVTLSADIASEFINRSGGTRMA</sequence>
<dbReference type="InterPro" id="IPR056000">
    <property type="entry name" value="DUF7578"/>
</dbReference>
<dbReference type="InterPro" id="IPR046836">
    <property type="entry name" value="RHS_C"/>
</dbReference>
<comment type="caution">
    <text evidence="4">The sequence shown here is derived from an EMBL/GenBank/DDBJ whole genome shotgun (WGS) entry which is preliminary data.</text>
</comment>
<dbReference type="InterPro" id="IPR052980">
    <property type="entry name" value="Crinkler_effector"/>
</dbReference>
<dbReference type="InterPro" id="IPR006518">
    <property type="entry name" value="Trypano_RHS"/>
</dbReference>
<evidence type="ECO:0000313" key="4">
    <source>
        <dbReference type="EMBL" id="CCD15043.1"/>
    </source>
</evidence>
<evidence type="ECO:0000259" key="3">
    <source>
        <dbReference type="Pfam" id="PF24466"/>
    </source>
</evidence>
<dbReference type="PANTHER" id="PTHR33129">
    <property type="entry name" value="PROTEIN KINASE DOMAIN-CONTAINING PROTEIN-RELATED"/>
    <property type="match status" value="1"/>
</dbReference>
<evidence type="ECO:0000259" key="1">
    <source>
        <dbReference type="Pfam" id="PF07999"/>
    </source>
</evidence>
<organism evidence="4 5">
    <name type="scientific">Trypanosoma congolense (strain IL3000)</name>
    <dbReference type="NCBI Taxonomy" id="1068625"/>
    <lineage>
        <taxon>Eukaryota</taxon>
        <taxon>Discoba</taxon>
        <taxon>Euglenozoa</taxon>
        <taxon>Kinetoplastea</taxon>
        <taxon>Metakinetoplastina</taxon>
        <taxon>Trypanosomatida</taxon>
        <taxon>Trypanosomatidae</taxon>
        <taxon>Trypanosoma</taxon>
        <taxon>Nannomonas</taxon>
    </lineage>
</organism>
<dbReference type="Pfam" id="PF20445">
    <property type="entry name" value="RHS_N"/>
    <property type="match status" value="1"/>
</dbReference>
<dbReference type="NCBIfam" id="TIGR01631">
    <property type="entry name" value="Trypano_RHS"/>
    <property type="match status" value="1"/>
</dbReference>
<reference evidence="5" key="1">
    <citation type="submission" date="2011-07" db="EMBL/GenBank/DDBJ databases">
        <title>Divergent evolution of antigenic variation in African trypanosomes.</title>
        <authorList>
            <person name="Jackson A.P."/>
            <person name="Berry A."/>
            <person name="Allison H.C."/>
            <person name="Burton P."/>
            <person name="Anderson J."/>
            <person name="Aslett M."/>
            <person name="Brown R."/>
            <person name="Corton N."/>
            <person name="Harris D."/>
            <person name="Hauser H."/>
            <person name="Gamble J."/>
            <person name="Gilderthorp R."/>
            <person name="McQuillan J."/>
            <person name="Quail M.A."/>
            <person name="Sanders M."/>
            <person name="Van Tonder A."/>
            <person name="Ginger M.L."/>
            <person name="Donelson J.E."/>
            <person name="Field M.C."/>
            <person name="Barry J.D."/>
            <person name="Berriman M."/>
            <person name="Hertz-Fowler C."/>
        </authorList>
    </citation>
    <scope>NUCLEOTIDE SEQUENCE [LARGE SCALE GENOMIC DNA]</scope>
    <source>
        <strain evidence="5">IL3000</strain>
    </source>
</reference>
<feature type="domain" description="DUF7578" evidence="3">
    <location>
        <begin position="72"/>
        <end position="128"/>
    </location>
</feature>
<keyword evidence="5" id="KW-1185">Reference proteome</keyword>
<dbReference type="OMA" id="MESPWRT"/>
<dbReference type="Proteomes" id="UP000000702">
    <property type="component" value="Unassembled WGS sequence"/>
</dbReference>
<feature type="domain" description="Retrotransposon hot spot protein,C-terminal" evidence="1">
    <location>
        <begin position="324"/>
        <end position="626"/>
    </location>
</feature>
<feature type="domain" description="Retrotransposon hot spot protein N-terminal" evidence="2">
    <location>
        <begin position="192"/>
        <end position="317"/>
    </location>
</feature>
<evidence type="ECO:0000259" key="2">
    <source>
        <dbReference type="Pfam" id="PF20445"/>
    </source>
</evidence>
<accession>F9WCP8</accession>
<dbReference type="VEuPathDB" id="TriTrypDB:TcIL3000_0_56090"/>
<dbReference type="EMBL" id="CAEQ01001750">
    <property type="protein sequence ID" value="CCD15043.1"/>
    <property type="molecule type" value="Genomic_DNA"/>
</dbReference>
<name>F9WCP8_TRYCI</name>
<reference evidence="4 5" key="2">
    <citation type="journal article" date="2012" name="Proc. Natl. Acad. Sci. U.S.A.">
        <title>Antigenic diversity is generated by distinct evolutionary mechanisms in African trypanosome species.</title>
        <authorList>
            <person name="Jackson A.P."/>
            <person name="Berry A."/>
            <person name="Aslett M."/>
            <person name="Allison H.C."/>
            <person name="Burton P."/>
            <person name="Vavrova-Anderson J."/>
            <person name="Brown R."/>
            <person name="Browne H."/>
            <person name="Corton N."/>
            <person name="Hauser H."/>
            <person name="Gamble J."/>
            <person name="Gilderthorp R."/>
            <person name="Marcello L."/>
            <person name="McQuillan J."/>
            <person name="Otto T.D."/>
            <person name="Quail M.A."/>
            <person name="Sanders M.J."/>
            <person name="van Tonder A."/>
            <person name="Ginger M.L."/>
            <person name="Field M.C."/>
            <person name="Barry J.D."/>
            <person name="Hertz-Fowler C."/>
            <person name="Berriman M."/>
        </authorList>
    </citation>
    <scope>NUCLEOTIDE SEQUENCE [LARGE SCALE GENOMIC DNA]</scope>
    <source>
        <strain evidence="4 5">IL3000</strain>
    </source>
</reference>
<dbReference type="AlphaFoldDB" id="F9WCP8"/>
<protein>
    <submittedName>
        <fullName evidence="4">WGS project CAEQ00000000 data, annotated contig 2257</fullName>
    </submittedName>
</protein>